<evidence type="ECO:0000256" key="1">
    <source>
        <dbReference type="SAM" id="MobiDB-lite"/>
    </source>
</evidence>
<dbReference type="EMBL" id="JBHSCF010000034">
    <property type="protein sequence ID" value="MFC4188881.1"/>
    <property type="molecule type" value="Genomic_DNA"/>
</dbReference>
<feature type="region of interest" description="Disordered" evidence="1">
    <location>
        <begin position="45"/>
        <end position="69"/>
    </location>
</feature>
<dbReference type="RefSeq" id="WP_234459610.1">
    <property type="nucleotide sequence ID" value="NZ_BAAAYA010000005.1"/>
</dbReference>
<dbReference type="Proteomes" id="UP001595871">
    <property type="component" value="Unassembled WGS sequence"/>
</dbReference>
<name>A0ABV8NAR3_9ACTN</name>
<gene>
    <name evidence="2" type="ORF">ACFO3R_21220</name>
</gene>
<comment type="caution">
    <text evidence="2">The sequence shown here is derived from an EMBL/GenBank/DDBJ whole genome shotgun (WGS) entry which is preliminary data.</text>
</comment>
<evidence type="ECO:0000313" key="2">
    <source>
        <dbReference type="EMBL" id="MFC4188881.1"/>
    </source>
</evidence>
<feature type="region of interest" description="Disordered" evidence="1">
    <location>
        <begin position="139"/>
        <end position="179"/>
    </location>
</feature>
<organism evidence="2 3">
    <name type="scientific">Streptomyces flavovirens</name>
    <dbReference type="NCBI Taxonomy" id="52258"/>
    <lineage>
        <taxon>Bacteria</taxon>
        <taxon>Bacillati</taxon>
        <taxon>Actinomycetota</taxon>
        <taxon>Actinomycetes</taxon>
        <taxon>Kitasatosporales</taxon>
        <taxon>Streptomycetaceae</taxon>
        <taxon>Streptomyces</taxon>
    </lineage>
</organism>
<reference evidence="3" key="1">
    <citation type="journal article" date="2019" name="Int. J. Syst. Evol. Microbiol.">
        <title>The Global Catalogue of Microorganisms (GCM) 10K type strain sequencing project: providing services to taxonomists for standard genome sequencing and annotation.</title>
        <authorList>
            <consortium name="The Broad Institute Genomics Platform"/>
            <consortium name="The Broad Institute Genome Sequencing Center for Infectious Disease"/>
            <person name="Wu L."/>
            <person name="Ma J."/>
        </authorList>
    </citation>
    <scope>NUCLEOTIDE SEQUENCE [LARGE SCALE GENOMIC DNA]</scope>
    <source>
        <strain evidence="3">CCM 3243</strain>
    </source>
</reference>
<protein>
    <submittedName>
        <fullName evidence="2">Uncharacterized protein</fullName>
    </submittedName>
</protein>
<proteinExistence type="predicted"/>
<accession>A0ABV8NAR3</accession>
<keyword evidence="3" id="KW-1185">Reference proteome</keyword>
<sequence length="228" mass="24364">MDRLAARIAEDAARPAGFRYAGSGFVDGLGPEAERTDDMETITQIAPPAKTPGPVHSRPRGPARPLSWRGVRRRPTPIIPVDPAVSQTAVITYVRNLCEIVLRSNDVGTLADFASHYDQAALGPSRVCSTPSTSGKAHCTGGVSQRAPETRSPPTCSPRTTPRSAEARARGSGGPTHTCWDSPATGTCRNPFGAALTSPTTSARELPSCKEMWEFMRYPDLPQELAAR</sequence>
<evidence type="ECO:0000313" key="3">
    <source>
        <dbReference type="Proteomes" id="UP001595871"/>
    </source>
</evidence>
<feature type="compositionally biased region" description="Low complexity" evidence="1">
    <location>
        <begin position="150"/>
        <end position="164"/>
    </location>
</feature>